<organism evidence="2 3">
    <name type="scientific">Providencia rettgeri</name>
    <dbReference type="NCBI Taxonomy" id="587"/>
    <lineage>
        <taxon>Bacteria</taxon>
        <taxon>Pseudomonadati</taxon>
        <taxon>Pseudomonadota</taxon>
        <taxon>Gammaproteobacteria</taxon>
        <taxon>Enterobacterales</taxon>
        <taxon>Morganellaceae</taxon>
        <taxon>Providencia</taxon>
    </lineage>
</organism>
<dbReference type="AlphaFoldDB" id="A0AAE3CYA6"/>
<evidence type="ECO:0000256" key="1">
    <source>
        <dbReference type="SAM" id="MobiDB-lite"/>
    </source>
</evidence>
<name>A0AAE3CYA6_PRORE</name>
<sequence>MSNVIFAYNQEDALAAGQSGFINESGAYVITIAEAKLGTSESGAKFMEFSGDTDDGRKVNYLRVYSTKKDGEVNKFGYNMINAIMGCAGVMQLTEKMLSVSHFIAPEFTGKRVGLVLQKTLKTKSNGSDAYSFDIRIPFIADTRQTLQENIDGAEPAAIDNILSTLKDKDERKQATKSSAPSNDWVDEGMPF</sequence>
<evidence type="ECO:0000313" key="3">
    <source>
        <dbReference type="Proteomes" id="UP001155882"/>
    </source>
</evidence>
<dbReference type="Proteomes" id="UP001155882">
    <property type="component" value="Unassembled WGS sequence"/>
</dbReference>
<evidence type="ECO:0000313" key="2">
    <source>
        <dbReference type="EMBL" id="MBW3118997.1"/>
    </source>
</evidence>
<comment type="caution">
    <text evidence="2">The sequence shown here is derived from an EMBL/GenBank/DDBJ whole genome shotgun (WGS) entry which is preliminary data.</text>
</comment>
<proteinExistence type="predicted"/>
<dbReference type="RefSeq" id="WP_165881074.1">
    <property type="nucleotide sequence ID" value="NZ_JAAOIA010000066.1"/>
</dbReference>
<feature type="region of interest" description="Disordered" evidence="1">
    <location>
        <begin position="169"/>
        <end position="192"/>
    </location>
</feature>
<accession>A0AAE3CYA6</accession>
<dbReference type="EMBL" id="JAHWLI010000138">
    <property type="protein sequence ID" value="MBW3118997.1"/>
    <property type="molecule type" value="Genomic_DNA"/>
</dbReference>
<gene>
    <name evidence="2" type="ORF">KYI77_21425</name>
</gene>
<reference evidence="2" key="1">
    <citation type="submission" date="2021-07" db="EMBL/GenBank/DDBJ databases">
        <authorList>
            <person name="Stanton E."/>
        </authorList>
    </citation>
    <scope>NUCLEOTIDE SEQUENCE</scope>
    <source>
        <strain evidence="2">2021EL-01139</strain>
    </source>
</reference>
<protein>
    <submittedName>
        <fullName evidence="2">DUF669 domain-containing protein</fullName>
    </submittedName>
</protein>